<accession>A0ABX1FW36</accession>
<dbReference type="PANTHER" id="PTHR35174">
    <property type="entry name" value="BLL7171 PROTEIN-RELATED"/>
    <property type="match status" value="1"/>
</dbReference>
<proteinExistence type="inferred from homology"/>
<organism evidence="3 4">
    <name type="scientific">Lentzea indica</name>
    <dbReference type="NCBI Taxonomy" id="2604800"/>
    <lineage>
        <taxon>Bacteria</taxon>
        <taxon>Bacillati</taxon>
        <taxon>Actinomycetota</taxon>
        <taxon>Actinomycetes</taxon>
        <taxon>Pseudonocardiales</taxon>
        <taxon>Pseudonocardiaceae</taxon>
        <taxon>Lentzea</taxon>
    </lineage>
</organism>
<keyword evidence="4" id="KW-1185">Reference proteome</keyword>
<protein>
    <recommendedName>
        <fullName evidence="2">YCII-related domain-containing protein</fullName>
    </recommendedName>
</protein>
<dbReference type="Proteomes" id="UP001515943">
    <property type="component" value="Unassembled WGS sequence"/>
</dbReference>
<evidence type="ECO:0000313" key="4">
    <source>
        <dbReference type="Proteomes" id="UP001515943"/>
    </source>
</evidence>
<feature type="domain" description="YCII-related" evidence="2">
    <location>
        <begin position="12"/>
        <end position="108"/>
    </location>
</feature>
<gene>
    <name evidence="3" type="ORF">FXN61_43690</name>
</gene>
<reference evidence="3 4" key="1">
    <citation type="submission" date="2019-08" db="EMBL/GenBank/DDBJ databases">
        <title>Lentzea from Indian Himalayas.</title>
        <authorList>
            <person name="Mandal S."/>
            <person name="Mallick Gupta A."/>
            <person name="Maiti P.K."/>
            <person name="Sarkar J."/>
            <person name="Mandal S."/>
        </authorList>
    </citation>
    <scope>NUCLEOTIDE SEQUENCE [LARGE SCALE GENOMIC DNA]</scope>
    <source>
        <strain evidence="3 4">PSKA42</strain>
    </source>
</reference>
<evidence type="ECO:0000313" key="3">
    <source>
        <dbReference type="EMBL" id="NKE63263.1"/>
    </source>
</evidence>
<sequence length="113" mass="12135">MPQYAVLIYSPAPADLTELTSDTLEQLDRYPARVEELGGRIVSGFALHPTTAAKAVRGDHVIDGPFTEAKEVVAGVFVLDAPDADVALRIAELHPATREGGVEVRELFTPPVQ</sequence>
<dbReference type="EMBL" id="VSRL01000334">
    <property type="protein sequence ID" value="NKE63263.1"/>
    <property type="molecule type" value="Genomic_DNA"/>
</dbReference>
<evidence type="ECO:0000256" key="1">
    <source>
        <dbReference type="ARBA" id="ARBA00007689"/>
    </source>
</evidence>
<dbReference type="PANTHER" id="PTHR35174:SF3">
    <property type="entry name" value="BLL7171 PROTEIN"/>
    <property type="match status" value="1"/>
</dbReference>
<evidence type="ECO:0000259" key="2">
    <source>
        <dbReference type="Pfam" id="PF03795"/>
    </source>
</evidence>
<dbReference type="Gene3D" id="3.30.70.1060">
    <property type="entry name" value="Dimeric alpha+beta barrel"/>
    <property type="match status" value="1"/>
</dbReference>
<comment type="caution">
    <text evidence="3">The sequence shown here is derived from an EMBL/GenBank/DDBJ whole genome shotgun (WGS) entry which is preliminary data.</text>
</comment>
<name>A0ABX1FW36_9PSEU</name>
<dbReference type="RefSeq" id="WP_167979856.1">
    <property type="nucleotide sequence ID" value="NZ_VSRL01000334.1"/>
</dbReference>
<dbReference type="Pfam" id="PF03795">
    <property type="entry name" value="YCII"/>
    <property type="match status" value="1"/>
</dbReference>
<comment type="similarity">
    <text evidence="1">Belongs to the YciI family.</text>
</comment>
<dbReference type="SUPFAM" id="SSF54909">
    <property type="entry name" value="Dimeric alpha+beta barrel"/>
    <property type="match status" value="1"/>
</dbReference>
<dbReference type="InterPro" id="IPR011008">
    <property type="entry name" value="Dimeric_a/b-barrel"/>
</dbReference>
<dbReference type="InterPro" id="IPR005545">
    <property type="entry name" value="YCII"/>
</dbReference>